<evidence type="ECO:0000256" key="2">
    <source>
        <dbReference type="RuleBase" id="RU363015"/>
    </source>
</evidence>
<dbReference type="SUPFAM" id="SSF102405">
    <property type="entry name" value="MCP/YpsA-like"/>
    <property type="match status" value="1"/>
</dbReference>
<dbReference type="PANTHER" id="PTHR31223">
    <property type="entry name" value="LOG FAMILY PROTEIN YJL055W"/>
    <property type="match status" value="1"/>
</dbReference>
<dbReference type="NCBIfam" id="TIGR00730">
    <property type="entry name" value="Rossman fold protein, TIGR00730 family"/>
    <property type="match status" value="1"/>
</dbReference>
<accession>A0A1Z5I9Y5</accession>
<name>A0A1Z5I9Y5_9LACO</name>
<gene>
    <name evidence="3" type="ORF">IWT30_00376</name>
</gene>
<dbReference type="Pfam" id="PF03641">
    <property type="entry name" value="Lysine_decarbox"/>
    <property type="match status" value="1"/>
</dbReference>
<dbReference type="Gene3D" id="3.40.50.450">
    <property type="match status" value="1"/>
</dbReference>
<keyword evidence="2" id="KW-0203">Cytokinin biosynthesis</keyword>
<sequence length="191" mass="21001">MISKIAVYCGAATGNLPVYQEAATRLGHYLADHQLELVYGGGRVGLMHVLANTVIKAGGKVHGIMPKELVARGAAATNITDLTVVDSMSLRKQQMLELADGCIALPGGPGTLEEIVEAYSWARIGDNPNPCVFYNVNHYYDPLAAFFDQMVQQGFLTTEHREKLLFSNSLNEIFDFMNSYTPPTIRTNYQN</sequence>
<dbReference type="EMBL" id="BCMF01000002">
    <property type="protein sequence ID" value="GAW98431.1"/>
    <property type="molecule type" value="Genomic_DNA"/>
</dbReference>
<evidence type="ECO:0000313" key="3">
    <source>
        <dbReference type="EMBL" id="GAW98431.1"/>
    </source>
</evidence>
<evidence type="ECO:0000313" key="4">
    <source>
        <dbReference type="Proteomes" id="UP000198374"/>
    </source>
</evidence>
<dbReference type="GO" id="GO:0009691">
    <property type="term" value="P:cytokinin biosynthetic process"/>
    <property type="evidence" value="ECO:0007669"/>
    <property type="project" value="UniProtKB-UniRule"/>
</dbReference>
<keyword evidence="2" id="KW-0378">Hydrolase</keyword>
<dbReference type="InterPro" id="IPR005269">
    <property type="entry name" value="LOG"/>
</dbReference>
<dbReference type="Proteomes" id="UP000198374">
    <property type="component" value="Unassembled WGS sequence"/>
</dbReference>
<dbReference type="EC" id="3.2.2.n1" evidence="2"/>
<proteinExistence type="inferred from homology"/>
<organism evidence="3 4">
    <name type="scientific">Secundilactobacillus mixtipabuli</name>
    <dbReference type="NCBI Taxonomy" id="1435342"/>
    <lineage>
        <taxon>Bacteria</taxon>
        <taxon>Bacillati</taxon>
        <taxon>Bacillota</taxon>
        <taxon>Bacilli</taxon>
        <taxon>Lactobacillales</taxon>
        <taxon>Lactobacillaceae</taxon>
        <taxon>Secundilactobacillus</taxon>
    </lineage>
</organism>
<comment type="similarity">
    <text evidence="1 2">Belongs to the LOG family.</text>
</comment>
<reference evidence="3 4" key="1">
    <citation type="submission" date="2015-11" db="EMBL/GenBank/DDBJ databases">
        <title>Draft genome sequences of new species of the genus Lactobacillus isolated from orchardgrass silage.</title>
        <authorList>
            <person name="Tohno M."/>
            <person name="Tanizawa Y."/>
            <person name="Arita M."/>
        </authorList>
    </citation>
    <scope>NUCLEOTIDE SEQUENCE [LARGE SCALE GENOMIC DNA]</scope>
    <source>
        <strain evidence="3 4">IWT30</strain>
    </source>
</reference>
<protein>
    <recommendedName>
        <fullName evidence="2">Cytokinin riboside 5'-monophosphate phosphoribohydrolase</fullName>
        <ecNumber evidence="2">3.2.2.n1</ecNumber>
    </recommendedName>
</protein>
<dbReference type="PANTHER" id="PTHR31223:SF70">
    <property type="entry name" value="LOG FAMILY PROTEIN YJL055W"/>
    <property type="match status" value="1"/>
</dbReference>
<comment type="caution">
    <text evidence="3">The sequence shown here is derived from an EMBL/GenBank/DDBJ whole genome shotgun (WGS) entry which is preliminary data.</text>
</comment>
<evidence type="ECO:0000256" key="1">
    <source>
        <dbReference type="ARBA" id="ARBA00006763"/>
    </source>
</evidence>
<dbReference type="AlphaFoldDB" id="A0A1Z5I9Y5"/>
<keyword evidence="4" id="KW-1185">Reference proteome</keyword>
<dbReference type="InterPro" id="IPR031100">
    <property type="entry name" value="LOG_fam"/>
</dbReference>
<dbReference type="GO" id="GO:0005829">
    <property type="term" value="C:cytosol"/>
    <property type="evidence" value="ECO:0007669"/>
    <property type="project" value="TreeGrafter"/>
</dbReference>
<dbReference type="GO" id="GO:0016799">
    <property type="term" value="F:hydrolase activity, hydrolyzing N-glycosyl compounds"/>
    <property type="evidence" value="ECO:0007669"/>
    <property type="project" value="TreeGrafter"/>
</dbReference>